<comment type="caution">
    <text evidence="3">The sequence shown here is derived from an EMBL/GenBank/DDBJ whole genome shotgun (WGS) entry which is preliminary data.</text>
</comment>
<dbReference type="InterPro" id="IPR025673">
    <property type="entry name" value="PCYCGC"/>
</dbReference>
<feature type="signal peptide" evidence="2">
    <location>
        <begin position="1"/>
        <end position="18"/>
    </location>
</feature>
<sequence length="168" mass="18564">MKKSVLVLLLSSSLALTACSSETEPKVTKQKQKDHTGHNHVQQGDISETTSGIDVLPSFLTEVDPQIQDIYTIAGQHTELLESMPCYCGCGESVGHKSNKNCFIREIKETGEVVWDSHAVTCVNCLEIALESAKMKQDGITDIDIRNNIDEKYREGYAKPTPTPKPKE</sequence>
<feature type="compositionally biased region" description="Basic and acidic residues" evidence="1">
    <location>
        <begin position="25"/>
        <end position="37"/>
    </location>
</feature>
<dbReference type="PROSITE" id="PS51257">
    <property type="entry name" value="PROKAR_LIPOPROTEIN"/>
    <property type="match status" value="1"/>
</dbReference>
<dbReference type="RefSeq" id="WP_034639296.1">
    <property type="nucleotide sequence ID" value="NZ_CBCSJC010000008.1"/>
</dbReference>
<gene>
    <name evidence="3" type="ORF">BAMA_23935</name>
</gene>
<evidence type="ECO:0000256" key="1">
    <source>
        <dbReference type="SAM" id="MobiDB-lite"/>
    </source>
</evidence>
<name>A0A073JXY1_9BACI</name>
<evidence type="ECO:0008006" key="5">
    <source>
        <dbReference type="Google" id="ProtNLM"/>
    </source>
</evidence>
<evidence type="ECO:0000256" key="2">
    <source>
        <dbReference type="SAM" id="SignalP"/>
    </source>
</evidence>
<dbReference type="Proteomes" id="UP000027822">
    <property type="component" value="Unassembled WGS sequence"/>
</dbReference>
<evidence type="ECO:0000313" key="4">
    <source>
        <dbReference type="Proteomes" id="UP000027822"/>
    </source>
</evidence>
<dbReference type="Pfam" id="PF13798">
    <property type="entry name" value="PCYCGC"/>
    <property type="match status" value="1"/>
</dbReference>
<dbReference type="EMBL" id="JOTN01000009">
    <property type="protein sequence ID" value="KEK19067.1"/>
    <property type="molecule type" value="Genomic_DNA"/>
</dbReference>
<feature type="region of interest" description="Disordered" evidence="1">
    <location>
        <begin position="25"/>
        <end position="47"/>
    </location>
</feature>
<dbReference type="AlphaFoldDB" id="A0A073JXY1"/>
<organism evidence="3 4">
    <name type="scientific">Bacillus manliponensis</name>
    <dbReference type="NCBI Taxonomy" id="574376"/>
    <lineage>
        <taxon>Bacteria</taxon>
        <taxon>Bacillati</taxon>
        <taxon>Bacillota</taxon>
        <taxon>Bacilli</taxon>
        <taxon>Bacillales</taxon>
        <taxon>Bacillaceae</taxon>
        <taxon>Bacillus</taxon>
        <taxon>Bacillus cereus group</taxon>
    </lineage>
</organism>
<proteinExistence type="predicted"/>
<keyword evidence="4" id="KW-1185">Reference proteome</keyword>
<keyword evidence="2" id="KW-0732">Signal</keyword>
<protein>
    <recommendedName>
        <fullName evidence="5">Lipoprotein</fullName>
    </recommendedName>
</protein>
<evidence type="ECO:0000313" key="3">
    <source>
        <dbReference type="EMBL" id="KEK19067.1"/>
    </source>
</evidence>
<dbReference type="eggNOG" id="ENOG502ZVWF">
    <property type="taxonomic scope" value="Bacteria"/>
</dbReference>
<accession>A0A073JXY1</accession>
<reference evidence="3 4" key="1">
    <citation type="submission" date="2014-06" db="EMBL/GenBank/DDBJ databases">
        <title>Draft genome sequence of Bacillus manliponensis JCM 15802 (MCCC 1A00708).</title>
        <authorList>
            <person name="Lai Q."/>
            <person name="Liu Y."/>
            <person name="Shao Z."/>
        </authorList>
    </citation>
    <scope>NUCLEOTIDE SEQUENCE [LARGE SCALE GENOMIC DNA]</scope>
    <source>
        <strain evidence="3 4">JCM 15802</strain>
    </source>
</reference>
<dbReference type="OrthoDB" id="2654667at2"/>
<feature type="chain" id="PRO_5039251165" description="Lipoprotein" evidence="2">
    <location>
        <begin position="19"/>
        <end position="168"/>
    </location>
</feature>
<dbReference type="STRING" id="574376.BAMA_23935"/>